<dbReference type="GO" id="GO:0009279">
    <property type="term" value="C:cell outer membrane"/>
    <property type="evidence" value="ECO:0007669"/>
    <property type="project" value="UniProtKB-SubCell"/>
</dbReference>
<sequence length="356" mass="36427">MEKRSETKKKLIIMMIVLLMIGCGQQTEGNSAVSGGVGSGLSGAMMEVGRSAENVFYAFVELVSDVLGFTAKTTTKKNDVGVYFNSLGVKLGEASKELEEVAVKAETGIDKNDSSKNLIKEAVEVAKGVLATLKGHVESLGQVGDSNLVGDAATDDKGVTAGTDALKGAFKALKGIIDIAEGVGVAKPKAGSTAVKLSNADNKDGAKIFSYRYKAGVNDVGKAAVILASVSGEEILASIVESTENKAVKISTNVTASTTPLEFALGGNGAHLAQDAALASAVSGGIALRSLVKDGKLASGAADGSSGGKEEVQKVGITAANKLLVAVEDIIKKTVKNVLEKAKEKIDKARNPKTAE</sequence>
<dbReference type="PROSITE" id="PS51257">
    <property type="entry name" value="PROKAR_LIPOPROTEIN"/>
    <property type="match status" value="1"/>
</dbReference>
<dbReference type="Pfam" id="PF00921">
    <property type="entry name" value="Lipoprotein_2"/>
    <property type="match status" value="1"/>
</dbReference>
<evidence type="ECO:0000256" key="7">
    <source>
        <dbReference type="ARBA" id="ARBA00023288"/>
    </source>
</evidence>
<accession>A0A0U2RD34</accession>
<evidence type="ECO:0000256" key="1">
    <source>
        <dbReference type="ARBA" id="ARBA00003932"/>
    </source>
</evidence>
<evidence type="ECO:0000256" key="5">
    <source>
        <dbReference type="ARBA" id="ARBA00023139"/>
    </source>
</evidence>
<keyword evidence="9" id="KW-0614">Plasmid</keyword>
<evidence type="ECO:0000313" key="9">
    <source>
        <dbReference type="EMBL" id="ALN43424.1"/>
    </source>
</evidence>
<comment type="function">
    <text evidence="1 8">The Vlp and Vsp proteins are antigenically distinct proteins, only one vlp or vsp gene is transcriptionally active at any one time. Switching between these genes is a mechanism of host immune response evasion.</text>
</comment>
<evidence type="ECO:0000256" key="4">
    <source>
        <dbReference type="ARBA" id="ARBA00023136"/>
    </source>
</evidence>
<proteinExistence type="predicted"/>
<keyword evidence="4 8" id="KW-0472">Membrane</keyword>
<dbReference type="AlphaFoldDB" id="A0A0U2RD34"/>
<keyword evidence="6 8" id="KW-0998">Cell outer membrane</keyword>
<keyword evidence="3" id="KW-0732">Signal</keyword>
<geneLocation type="plasmid" evidence="9">
    <name>lpD</name>
</geneLocation>
<reference evidence="9" key="1">
    <citation type="journal article" date="2016" name="PLoS ONE">
        <title>Multiple and Diverse vsp and vlp Sequences in Borrelia miyamotoi, a Hard Tick-Borne Zoonotic Pathogen.</title>
        <authorList>
            <person name="Barbour A.G."/>
        </authorList>
    </citation>
    <scope>NUCLEOTIDE SEQUENCE</scope>
    <source>
        <strain evidence="9">LB-2001</strain>
        <plasmid evidence="9">lpD</plasmid>
    </source>
</reference>
<evidence type="ECO:0000256" key="2">
    <source>
        <dbReference type="ARBA" id="ARBA00004459"/>
    </source>
</evidence>
<dbReference type="InterPro" id="IPR000680">
    <property type="entry name" value="Borrelia_lipo"/>
</dbReference>
<organism evidence="9">
    <name type="scientific">Borrelia miyamotoi</name>
    <dbReference type="NCBI Taxonomy" id="47466"/>
    <lineage>
        <taxon>Bacteria</taxon>
        <taxon>Pseudomonadati</taxon>
        <taxon>Spirochaetota</taxon>
        <taxon>Spirochaetia</taxon>
        <taxon>Spirochaetales</taxon>
        <taxon>Borreliaceae</taxon>
        <taxon>Borrelia</taxon>
    </lineage>
</organism>
<name>A0A0U2RD34_9SPIR</name>
<dbReference type="SUPFAM" id="SSF74748">
    <property type="entry name" value="Variable surface antigen VlsE"/>
    <property type="match status" value="1"/>
</dbReference>
<evidence type="ECO:0000256" key="8">
    <source>
        <dbReference type="RuleBase" id="RU363105"/>
    </source>
</evidence>
<evidence type="ECO:0000256" key="6">
    <source>
        <dbReference type="ARBA" id="ARBA00023237"/>
    </source>
</evidence>
<comment type="subcellular location">
    <subcellularLocation>
        <location evidence="2 8">Cell outer membrane</location>
        <topology evidence="2 8">Lipid-anchor</topology>
    </subcellularLocation>
</comment>
<keyword evidence="7 8" id="KW-0449">Lipoprotein</keyword>
<dbReference type="EMBL" id="KR869094">
    <property type="protein sequence ID" value="ALN43424.1"/>
    <property type="molecule type" value="Genomic_DNA"/>
</dbReference>
<keyword evidence="5 8" id="KW-0564">Palmitate</keyword>
<evidence type="ECO:0000256" key="3">
    <source>
        <dbReference type="ARBA" id="ARBA00022729"/>
    </source>
</evidence>
<protein>
    <recommendedName>
        <fullName evidence="8">Variable large protein</fullName>
    </recommendedName>
</protein>
<gene>
    <name evidence="9" type="primary">vlpA2</name>
</gene>